<protein>
    <submittedName>
        <fullName evidence="4">Glycosyl hydrolase 108 family protein</fullName>
    </submittedName>
</protein>
<proteinExistence type="predicted"/>
<evidence type="ECO:0000259" key="3">
    <source>
        <dbReference type="Pfam" id="PF05838"/>
    </source>
</evidence>
<keyword evidence="1" id="KW-0175">Coiled coil</keyword>
<feature type="region of interest" description="Disordered" evidence="2">
    <location>
        <begin position="905"/>
        <end position="949"/>
    </location>
</feature>
<feature type="compositionally biased region" description="Pro residues" evidence="2">
    <location>
        <begin position="869"/>
        <end position="882"/>
    </location>
</feature>
<dbReference type="GO" id="GO:0016787">
    <property type="term" value="F:hydrolase activity"/>
    <property type="evidence" value="ECO:0007669"/>
    <property type="project" value="UniProtKB-KW"/>
</dbReference>
<evidence type="ECO:0000313" key="4">
    <source>
        <dbReference type="EMBL" id="MFD2235468.1"/>
    </source>
</evidence>
<name>A0ABW5CHJ5_9PROT</name>
<keyword evidence="4" id="KW-0378">Hydrolase</keyword>
<evidence type="ECO:0000313" key="5">
    <source>
        <dbReference type="Proteomes" id="UP001597296"/>
    </source>
</evidence>
<organism evidence="4 5">
    <name type="scientific">Phaeospirillum tilakii</name>
    <dbReference type="NCBI Taxonomy" id="741673"/>
    <lineage>
        <taxon>Bacteria</taxon>
        <taxon>Pseudomonadati</taxon>
        <taxon>Pseudomonadota</taxon>
        <taxon>Alphaproteobacteria</taxon>
        <taxon>Rhodospirillales</taxon>
        <taxon>Rhodospirillaceae</taxon>
        <taxon>Phaeospirillum</taxon>
    </lineage>
</organism>
<dbReference type="EMBL" id="JBHUIY010000048">
    <property type="protein sequence ID" value="MFD2235468.1"/>
    <property type="molecule type" value="Genomic_DNA"/>
</dbReference>
<dbReference type="Gene3D" id="1.20.141.10">
    <property type="entry name" value="Chitosanase, subunit A, domain 1"/>
    <property type="match status" value="1"/>
</dbReference>
<dbReference type="InterPro" id="IPR008565">
    <property type="entry name" value="TtsA-like_GH18_dom"/>
</dbReference>
<dbReference type="RefSeq" id="WP_377318681.1">
    <property type="nucleotide sequence ID" value="NZ_JBHUIY010000048.1"/>
</dbReference>
<dbReference type="Pfam" id="PF05838">
    <property type="entry name" value="Glyco_hydro_108"/>
    <property type="match status" value="1"/>
</dbReference>
<evidence type="ECO:0000256" key="2">
    <source>
        <dbReference type="SAM" id="MobiDB-lite"/>
    </source>
</evidence>
<feature type="region of interest" description="Disordered" evidence="2">
    <location>
        <begin position="241"/>
        <end position="263"/>
    </location>
</feature>
<dbReference type="SUPFAM" id="SSF53955">
    <property type="entry name" value="Lysozyme-like"/>
    <property type="match status" value="1"/>
</dbReference>
<gene>
    <name evidence="4" type="ORF">ACFSNB_16820</name>
</gene>
<dbReference type="InterPro" id="IPR023346">
    <property type="entry name" value="Lysozyme-like_dom_sf"/>
</dbReference>
<feature type="compositionally biased region" description="Low complexity" evidence="2">
    <location>
        <begin position="253"/>
        <end position="263"/>
    </location>
</feature>
<dbReference type="Proteomes" id="UP001597296">
    <property type="component" value="Unassembled WGS sequence"/>
</dbReference>
<feature type="domain" description="TtsA-like Glycoside hydrolase family 108" evidence="3">
    <location>
        <begin position="274"/>
        <end position="351"/>
    </location>
</feature>
<evidence type="ECO:0000256" key="1">
    <source>
        <dbReference type="SAM" id="Coils"/>
    </source>
</evidence>
<accession>A0ABW5CHJ5</accession>
<feature type="coiled-coil region" evidence="1">
    <location>
        <begin position="48"/>
        <end position="75"/>
    </location>
</feature>
<keyword evidence="5" id="KW-1185">Reference proteome</keyword>
<feature type="compositionally biased region" description="Basic and acidic residues" evidence="2">
    <location>
        <begin position="940"/>
        <end position="949"/>
    </location>
</feature>
<reference evidence="5" key="1">
    <citation type="journal article" date="2019" name="Int. J. Syst. Evol. Microbiol.">
        <title>The Global Catalogue of Microorganisms (GCM) 10K type strain sequencing project: providing services to taxonomists for standard genome sequencing and annotation.</title>
        <authorList>
            <consortium name="The Broad Institute Genomics Platform"/>
            <consortium name="The Broad Institute Genome Sequencing Center for Infectious Disease"/>
            <person name="Wu L."/>
            <person name="Ma J."/>
        </authorList>
    </citation>
    <scope>NUCLEOTIDE SEQUENCE [LARGE SCALE GENOMIC DNA]</scope>
    <source>
        <strain evidence="5">KCTC 15012</strain>
    </source>
</reference>
<feature type="region of interest" description="Disordered" evidence="2">
    <location>
        <begin position="858"/>
        <end position="887"/>
    </location>
</feature>
<comment type="caution">
    <text evidence="4">The sequence shown here is derived from an EMBL/GenBank/DDBJ whole genome shotgun (WGS) entry which is preliminary data.</text>
</comment>
<sequence>MPPRLLVPQVQATAAPLPASNFVPPAAAFGGSGGGEKLAQGFGQLADAGAKIAQAERLEQQRQDMEEAKSWLAKASTQADLSFHQKLLDAENSPDAGQPDFVTKTAAWLPEWKAQQLETAPNDMARRAGEAALDHLAATYTKGLMDIGARGTKVRLAADYDTSANNAAQAMAMTLKPGATDDETLANLDRAVSSTLLSLDNLAPTDTPEARQKRHDATLGVLRQSAFNQLLQTNPDLAKRLADTATGGGQGVPGAAAPAADGQAAPDGFGRAVAFTLQHEGGYAPADSNGAPVNFGINQEANPDIDVKGLTKDQATGIYRKRYWDAINGDALARQNPALAMAAFDTAAMAGAAQTRTLLARSGGDVNAFMGERDRFLAGLAAKDPEKYAPYVDAWKRRGDDLRNEISGLPTSGPGVNGPGLPVDLSKAKALLDGMAPGDLVKLGGLAEKALQQRAGEQQTALRQATIDAEAQARAGVMPDGPVRSQAEFDAAWRGDPLTAAREGERYRLAIDTARTVQGYQNLPTAALLPVVQAEIRPGADAVEIATAQVQQRAAAAVIAAREKDPWGVAIRNGEFGAQPVNPASADFPAQVAQRAAALPAMMEKYGVPAKILSEDEAKVAAAQYHALTPDQKTDSLDRLGQALPNRGAFVSLLGQIAPDSPVTRLAGGMLAYPGQRDVATTLLKGDAMMNPTTADKQQDGKGTALPLPTDESFKKAILAEVGPAFIGQGNAASNRFETAFQGIRAYYAARAFETGKINADKAVPPDSDLLREAVKGVTGGVYKWSDHATFVPLGMTESQFEAQLQPRVQAALDASGRGDTSWRLYDLIETENGKYQLAIKGRFLPGAMVDFAGPVPSQPSPTVAASPTLPPAAAPGTPPAPAAASPWSMEDVRAGIHDALGRKLSGIDVTPEPPRPSKKLEIPVELVDSGNPFHPTFRLKRDEGDKKQ</sequence>